<evidence type="ECO:0000313" key="1">
    <source>
        <dbReference type="EMBL" id="ACD18238.1"/>
    </source>
</evidence>
<dbReference type="HOGENOM" id="CLU_2448951_0_0_4"/>
<dbReference type="AlphaFoldDB" id="B2T7F7"/>
<accession>B2T7F7</accession>
<protein>
    <submittedName>
        <fullName evidence="1">Uncharacterized protein</fullName>
    </submittedName>
</protein>
<reference evidence="1 2" key="1">
    <citation type="journal article" date="2011" name="J. Bacteriol.">
        <title>Complete genome sequence of the plant growth-promoting endophyte Burkholderia phytofirmans strain PsJN.</title>
        <authorList>
            <person name="Weilharter A."/>
            <person name="Mitter B."/>
            <person name="Shin M.V."/>
            <person name="Chain P.S."/>
            <person name="Nowak J."/>
            <person name="Sessitsch A."/>
        </authorList>
    </citation>
    <scope>NUCLEOTIDE SEQUENCE [LARGE SCALE GENOMIC DNA]</scope>
    <source>
        <strain evidence="2">DSM 17436 / LMG 22146 / PsJN</strain>
    </source>
</reference>
<proteinExistence type="predicted"/>
<evidence type="ECO:0000313" key="2">
    <source>
        <dbReference type="Proteomes" id="UP000001739"/>
    </source>
</evidence>
<sequence length="89" mass="9546">MAVLLADTAVDVELVSRERGLTEVMSERLRRALDRLGCTAVVLRTIRPASGGYESAEVLDTARCAFGELAAGWPRDYPAGAVERLILGA</sequence>
<dbReference type="EMBL" id="CP001052">
    <property type="protein sequence ID" value="ACD18238.1"/>
    <property type="molecule type" value="Genomic_DNA"/>
</dbReference>
<dbReference type="KEGG" id="bpy:Bphyt_3850"/>
<name>B2T7F7_PARPJ</name>
<dbReference type="Proteomes" id="UP000001739">
    <property type="component" value="Chromosome 1"/>
</dbReference>
<gene>
    <name evidence="1" type="ordered locus">Bphyt_3850</name>
</gene>
<organism evidence="1 2">
    <name type="scientific">Paraburkholderia phytofirmans (strain DSM 17436 / LMG 22146 / PsJN)</name>
    <name type="common">Burkholderia phytofirmans</name>
    <dbReference type="NCBI Taxonomy" id="398527"/>
    <lineage>
        <taxon>Bacteria</taxon>
        <taxon>Pseudomonadati</taxon>
        <taxon>Pseudomonadota</taxon>
        <taxon>Betaproteobacteria</taxon>
        <taxon>Burkholderiales</taxon>
        <taxon>Burkholderiaceae</taxon>
        <taxon>Paraburkholderia</taxon>
    </lineage>
</organism>